<protein>
    <recommendedName>
        <fullName evidence="3">SsrA-binding protein</fullName>
    </recommendedName>
    <alternativeName>
        <fullName evidence="3">Small protein B</fullName>
    </alternativeName>
</protein>
<keyword evidence="2 3" id="KW-0694">RNA-binding</keyword>
<dbReference type="EMBL" id="MGGR01000005">
    <property type="protein sequence ID" value="OGM34522.1"/>
    <property type="molecule type" value="Genomic_DNA"/>
</dbReference>
<dbReference type="NCBIfam" id="TIGR00086">
    <property type="entry name" value="smpB"/>
    <property type="match status" value="1"/>
</dbReference>
<evidence type="ECO:0000256" key="3">
    <source>
        <dbReference type="HAMAP-Rule" id="MF_00023"/>
    </source>
</evidence>
<dbReference type="NCBIfam" id="NF003843">
    <property type="entry name" value="PRK05422.1"/>
    <property type="match status" value="1"/>
</dbReference>
<evidence type="ECO:0000256" key="1">
    <source>
        <dbReference type="ARBA" id="ARBA00022490"/>
    </source>
</evidence>
<dbReference type="HAMAP" id="MF_00023">
    <property type="entry name" value="SmpB"/>
    <property type="match status" value="1"/>
</dbReference>
<dbReference type="SUPFAM" id="SSF74982">
    <property type="entry name" value="Small protein B (SmpB)"/>
    <property type="match status" value="1"/>
</dbReference>
<comment type="caution">
    <text evidence="4">The sequence shown here is derived from an EMBL/GenBank/DDBJ whole genome shotgun (WGS) entry which is preliminary data.</text>
</comment>
<dbReference type="CDD" id="cd09294">
    <property type="entry name" value="SmpB"/>
    <property type="match status" value="1"/>
</dbReference>
<dbReference type="GO" id="GO:0070930">
    <property type="term" value="P:trans-translation-dependent protein tagging"/>
    <property type="evidence" value="ECO:0007669"/>
    <property type="project" value="TreeGrafter"/>
</dbReference>
<keyword evidence="1 3" id="KW-0963">Cytoplasm</keyword>
<comment type="function">
    <text evidence="3">Required for rescue of stalled ribosomes mediated by trans-translation. Binds to transfer-messenger RNA (tmRNA), required for stable association of tmRNA with ribosomes. tmRNA and SmpB together mimic tRNA shape, replacing the anticodon stem-loop with SmpB. tmRNA is encoded by the ssrA gene; the 2 termini fold to resemble tRNA(Ala) and it encodes a 'tag peptide', a short internal open reading frame. During trans-translation Ala-aminoacylated tmRNA acts like a tRNA, entering the A-site of stalled ribosomes, displacing the stalled mRNA. The ribosome then switches to translate the ORF on the tmRNA; the nascent peptide is terminated with the 'tag peptide' encoded by the tmRNA and targeted for degradation. The ribosome is freed to recommence translation, which seems to be the essential function of trans-translation.</text>
</comment>
<name>A0A1F7Z4G3_9BACT</name>
<dbReference type="STRING" id="1802505.A3D01_03200"/>
<dbReference type="GO" id="GO:0070929">
    <property type="term" value="P:trans-translation"/>
    <property type="evidence" value="ECO:0007669"/>
    <property type="project" value="UniProtKB-UniRule"/>
</dbReference>
<organism evidence="4 5">
    <name type="scientific">Candidatus Woesebacteria bacterium RIFCSPHIGHO2_02_FULL_39_13</name>
    <dbReference type="NCBI Taxonomy" id="1802505"/>
    <lineage>
        <taxon>Bacteria</taxon>
        <taxon>Candidatus Woeseibacteriota</taxon>
    </lineage>
</organism>
<dbReference type="InterPro" id="IPR000037">
    <property type="entry name" value="SsrA-bd_prot"/>
</dbReference>
<dbReference type="GO" id="GO:0005829">
    <property type="term" value="C:cytosol"/>
    <property type="evidence" value="ECO:0007669"/>
    <property type="project" value="TreeGrafter"/>
</dbReference>
<reference evidence="4 5" key="1">
    <citation type="journal article" date="2016" name="Nat. Commun.">
        <title>Thousands of microbial genomes shed light on interconnected biogeochemical processes in an aquifer system.</title>
        <authorList>
            <person name="Anantharaman K."/>
            <person name="Brown C.T."/>
            <person name="Hug L.A."/>
            <person name="Sharon I."/>
            <person name="Castelle C.J."/>
            <person name="Probst A.J."/>
            <person name="Thomas B.C."/>
            <person name="Singh A."/>
            <person name="Wilkins M.J."/>
            <person name="Karaoz U."/>
            <person name="Brodie E.L."/>
            <person name="Williams K.H."/>
            <person name="Hubbard S.S."/>
            <person name="Banfield J.F."/>
        </authorList>
    </citation>
    <scope>NUCLEOTIDE SEQUENCE [LARGE SCALE GENOMIC DNA]</scope>
</reference>
<dbReference type="AlphaFoldDB" id="A0A1F7Z4G3"/>
<comment type="subcellular location">
    <subcellularLocation>
        <location evidence="3">Cytoplasm</location>
    </subcellularLocation>
    <text evidence="3">The tmRNA-SmpB complex associates with stalled 70S ribosomes.</text>
</comment>
<gene>
    <name evidence="3" type="primary">smpB</name>
    <name evidence="4" type="ORF">A3D01_03200</name>
</gene>
<dbReference type="Gene3D" id="2.40.280.10">
    <property type="match status" value="1"/>
</dbReference>
<evidence type="ECO:0000313" key="5">
    <source>
        <dbReference type="Proteomes" id="UP000177169"/>
    </source>
</evidence>
<accession>A0A1F7Z4G3</accession>
<sequence>MSSMKIINRKASFHYKILEKYEGGIVLGGGEVKSLKVGGADISNSYAKIVNGEVYLINANIPIEGKRDYNSTRSRKILLHKSEIVSINTKIKAKKLTLIPLKMYNKGRLIKIELALAKPKREFEKRQAIKKKDLEREIERELRGEKKIN</sequence>
<dbReference type="InterPro" id="IPR023620">
    <property type="entry name" value="SmpB"/>
</dbReference>
<proteinExistence type="inferred from homology"/>
<dbReference type="Proteomes" id="UP000177169">
    <property type="component" value="Unassembled WGS sequence"/>
</dbReference>
<dbReference type="PANTHER" id="PTHR30308">
    <property type="entry name" value="TMRNA-BINDING COMPONENT OF TRANS-TRANSLATION TAGGING COMPLEX"/>
    <property type="match status" value="1"/>
</dbReference>
<comment type="similarity">
    <text evidence="3">Belongs to the SmpB family.</text>
</comment>
<dbReference type="GO" id="GO:0003723">
    <property type="term" value="F:RNA binding"/>
    <property type="evidence" value="ECO:0007669"/>
    <property type="project" value="UniProtKB-UniRule"/>
</dbReference>
<evidence type="ECO:0000313" key="4">
    <source>
        <dbReference type="EMBL" id="OGM34522.1"/>
    </source>
</evidence>
<dbReference type="PANTHER" id="PTHR30308:SF2">
    <property type="entry name" value="SSRA-BINDING PROTEIN"/>
    <property type="match status" value="1"/>
</dbReference>
<evidence type="ECO:0000256" key="2">
    <source>
        <dbReference type="ARBA" id="ARBA00022884"/>
    </source>
</evidence>
<dbReference type="Pfam" id="PF01668">
    <property type="entry name" value="SmpB"/>
    <property type="match status" value="1"/>
</dbReference>